<reference evidence="2" key="1">
    <citation type="submission" date="2020-10" db="EMBL/GenBank/DDBJ databases">
        <authorList>
            <person name="Gilroy R."/>
        </authorList>
    </citation>
    <scope>NUCLEOTIDE SEQUENCE</scope>
    <source>
        <strain evidence="2">CHK152-2871</strain>
    </source>
</reference>
<name>A0A9D1JYZ4_9BACT</name>
<organism evidence="2 3">
    <name type="scientific">Candidatus Galligastranaerophilus intestinavium</name>
    <dbReference type="NCBI Taxonomy" id="2840836"/>
    <lineage>
        <taxon>Bacteria</taxon>
        <taxon>Candidatus Galligastranaerophilus</taxon>
    </lineage>
</organism>
<comment type="caution">
    <text evidence="2">The sequence shown here is derived from an EMBL/GenBank/DDBJ whole genome shotgun (WGS) entry which is preliminary data.</text>
</comment>
<evidence type="ECO:0008006" key="4">
    <source>
        <dbReference type="Google" id="ProtNLM"/>
    </source>
</evidence>
<evidence type="ECO:0000313" key="2">
    <source>
        <dbReference type="EMBL" id="HIS74453.1"/>
    </source>
</evidence>
<reference evidence="2" key="2">
    <citation type="journal article" date="2021" name="PeerJ">
        <title>Extensive microbial diversity within the chicken gut microbiome revealed by metagenomics and culture.</title>
        <authorList>
            <person name="Gilroy R."/>
            <person name="Ravi A."/>
            <person name="Getino M."/>
            <person name="Pursley I."/>
            <person name="Horton D.L."/>
            <person name="Alikhan N.F."/>
            <person name="Baker D."/>
            <person name="Gharbi K."/>
            <person name="Hall N."/>
            <person name="Watson M."/>
            <person name="Adriaenssens E.M."/>
            <person name="Foster-Nyarko E."/>
            <person name="Jarju S."/>
            <person name="Secka A."/>
            <person name="Antonio M."/>
            <person name="Oren A."/>
            <person name="Chaudhuri R.R."/>
            <person name="La Ragione R."/>
            <person name="Hildebrand F."/>
            <person name="Pallen M.J."/>
        </authorList>
    </citation>
    <scope>NUCLEOTIDE SEQUENCE</scope>
    <source>
        <strain evidence="2">CHK152-2871</strain>
    </source>
</reference>
<protein>
    <recommendedName>
        <fullName evidence="4">Portal protein</fullName>
    </recommendedName>
</protein>
<feature type="compositionally biased region" description="Polar residues" evidence="1">
    <location>
        <begin position="553"/>
        <end position="565"/>
    </location>
</feature>
<proteinExistence type="predicted"/>
<feature type="region of interest" description="Disordered" evidence="1">
    <location>
        <begin position="552"/>
        <end position="578"/>
    </location>
</feature>
<sequence>MKNTEFESTTLSLDELEEIKDKICEKFDKLNEARRNQLSHIKFVKNAIFGSYSHNEIGAKKLNLPDAWEQAATLKAHLLEAIPSYPEGLFDVSETDNSSSERANLHKLFLCNALEKMKFQDKIEEIIDRLIETGEAILFVGWETRWRKRRSATTLYEKIQNPLMNSFKVIKEKTYEGPSLRVISSHDFVFDTQRANRWDNCPKIQRSWMEINEILENKENFTLNAQIKDELESMLERSKKDKDTTGISDGLVEVLKYFGDIRLNNGKILKNYLIVVVGRYAVVQYEPNPYVNCPYIYANIIQDPITKRGLSPLSPVIPVLDAACEIMQTQILGHKLVSNPPFLAPKGAFHGEIEVKPGKIIEYDSSLLPQMPQPLNFSAMLGGWEFIKFFKSQIERATGVFDNMAGSINESAERTATELNYTANGQNARLNWFIDSINRKIIMPLLEKTALTTANFMIGESKISTQIEGKPVTLEITPEVREGNFIYKYSDRKTTIARDSKFKEIQRTISEFSKIPDIAQKINWQECFKYTLATLGVENTSKFLLTQEEIAQKNAQNSSQTTKPANVTEGAKNEIQTP</sequence>
<evidence type="ECO:0000313" key="3">
    <source>
        <dbReference type="Proteomes" id="UP000886865"/>
    </source>
</evidence>
<accession>A0A9D1JYZ4</accession>
<dbReference type="Proteomes" id="UP000886865">
    <property type="component" value="Unassembled WGS sequence"/>
</dbReference>
<evidence type="ECO:0000256" key="1">
    <source>
        <dbReference type="SAM" id="MobiDB-lite"/>
    </source>
</evidence>
<dbReference type="EMBL" id="DVJQ01000048">
    <property type="protein sequence ID" value="HIS74453.1"/>
    <property type="molecule type" value="Genomic_DNA"/>
</dbReference>
<dbReference type="AlphaFoldDB" id="A0A9D1JYZ4"/>
<gene>
    <name evidence="2" type="ORF">IAA86_05500</name>
</gene>